<keyword evidence="10" id="KW-0326">Glycosidase</keyword>
<evidence type="ECO:0000313" key="17">
    <source>
        <dbReference type="EMBL" id="CEK81035.1"/>
    </source>
</evidence>
<dbReference type="AlphaFoldDB" id="A0A0B7AM96"/>
<evidence type="ECO:0000256" key="9">
    <source>
        <dbReference type="ARBA" id="ARBA00023180"/>
    </source>
</evidence>
<dbReference type="GO" id="GO:0016020">
    <property type="term" value="C:membrane"/>
    <property type="evidence" value="ECO:0007669"/>
    <property type="project" value="GOC"/>
</dbReference>
<dbReference type="Gene3D" id="2.60.120.560">
    <property type="entry name" value="Exo-inulinase, domain 1"/>
    <property type="match status" value="1"/>
</dbReference>
<keyword evidence="9" id="KW-0325">Glycoprotein</keyword>
<dbReference type="GO" id="GO:0004336">
    <property type="term" value="F:galactosylceramidase activity"/>
    <property type="evidence" value="ECO:0007669"/>
    <property type="project" value="UniProtKB-EC"/>
</dbReference>
<dbReference type="InterPro" id="IPR049161">
    <property type="entry name" value="GH59_cat"/>
</dbReference>
<evidence type="ECO:0000256" key="8">
    <source>
        <dbReference type="ARBA" id="ARBA00023157"/>
    </source>
</evidence>
<dbReference type="FunFam" id="3.20.20.80:FF:000026">
    <property type="entry name" value="galactocerebrosidase precursor"/>
    <property type="match status" value="1"/>
</dbReference>
<dbReference type="InterPro" id="IPR013785">
    <property type="entry name" value="Aldolase_TIM"/>
</dbReference>
<evidence type="ECO:0000256" key="2">
    <source>
        <dbReference type="ARBA" id="ARBA00012657"/>
    </source>
</evidence>
<dbReference type="FunFam" id="3.20.20.70:FF:000091">
    <property type="entry name" value="galactocerebrosidase precursor"/>
    <property type="match status" value="1"/>
</dbReference>
<dbReference type="PANTHER" id="PTHR15172">
    <property type="entry name" value="GALACTOCEREBROSIDASE"/>
    <property type="match status" value="1"/>
</dbReference>
<evidence type="ECO:0000256" key="5">
    <source>
        <dbReference type="ARBA" id="ARBA00022919"/>
    </source>
</evidence>
<evidence type="ECO:0000256" key="6">
    <source>
        <dbReference type="ARBA" id="ARBA00022963"/>
    </source>
</evidence>
<protein>
    <recommendedName>
        <fullName evidence="2">galactosylceramidase</fullName>
        <ecNumber evidence="2">3.2.1.46</ecNumber>
    </recommendedName>
    <alternativeName>
        <fullName evidence="11">Galactosylceramidase</fullName>
    </alternativeName>
</protein>
<dbReference type="EC" id="3.2.1.46" evidence="2"/>
<feature type="chain" id="PRO_5002124286" description="galactosylceramidase" evidence="13">
    <location>
        <begin position="24"/>
        <end position="695"/>
    </location>
</feature>
<dbReference type="Gene3D" id="3.20.20.80">
    <property type="entry name" value="Glycosidases"/>
    <property type="match status" value="1"/>
</dbReference>
<keyword evidence="4" id="KW-0378">Hydrolase</keyword>
<keyword evidence="7" id="KW-0443">Lipid metabolism</keyword>
<dbReference type="Gene3D" id="3.20.20.70">
    <property type="entry name" value="Aldolase class I"/>
    <property type="match status" value="1"/>
</dbReference>
<name>A0A0B7AM96_9EUPU</name>
<organism evidence="17">
    <name type="scientific">Arion vulgaris</name>
    <dbReference type="NCBI Taxonomy" id="1028688"/>
    <lineage>
        <taxon>Eukaryota</taxon>
        <taxon>Metazoa</taxon>
        <taxon>Spiralia</taxon>
        <taxon>Lophotrochozoa</taxon>
        <taxon>Mollusca</taxon>
        <taxon>Gastropoda</taxon>
        <taxon>Heterobranchia</taxon>
        <taxon>Euthyneura</taxon>
        <taxon>Panpulmonata</taxon>
        <taxon>Eupulmonata</taxon>
        <taxon>Stylommatophora</taxon>
        <taxon>Helicina</taxon>
        <taxon>Arionoidea</taxon>
        <taxon>Arionidae</taxon>
        <taxon>Arion</taxon>
    </lineage>
</organism>
<evidence type="ECO:0000256" key="1">
    <source>
        <dbReference type="ARBA" id="ARBA00005637"/>
    </source>
</evidence>
<dbReference type="EMBL" id="HACG01034170">
    <property type="protein sequence ID" value="CEK81035.1"/>
    <property type="molecule type" value="Transcribed_RNA"/>
</dbReference>
<reference evidence="17" key="1">
    <citation type="submission" date="2014-12" db="EMBL/GenBank/DDBJ databases">
        <title>Insight into the proteome of Arion vulgaris.</title>
        <authorList>
            <person name="Aradska J."/>
            <person name="Bulat T."/>
            <person name="Smidak R."/>
            <person name="Sarate P."/>
            <person name="Gangsoo J."/>
            <person name="Sialana F."/>
            <person name="Bilban M."/>
            <person name="Lubec G."/>
        </authorList>
    </citation>
    <scope>NUCLEOTIDE SEQUENCE</scope>
    <source>
        <tissue evidence="17">Skin</tissue>
    </source>
</reference>
<dbReference type="PRINTS" id="PR00850">
    <property type="entry name" value="GLHYDRLASE59"/>
</dbReference>
<evidence type="ECO:0000259" key="14">
    <source>
        <dbReference type="Pfam" id="PF02057"/>
    </source>
</evidence>
<dbReference type="GO" id="GO:0005764">
    <property type="term" value="C:lysosome"/>
    <property type="evidence" value="ECO:0007669"/>
    <property type="project" value="TreeGrafter"/>
</dbReference>
<evidence type="ECO:0000259" key="15">
    <source>
        <dbReference type="Pfam" id="PF17387"/>
    </source>
</evidence>
<feature type="signal peptide" evidence="13">
    <location>
        <begin position="1"/>
        <end position="23"/>
    </location>
</feature>
<feature type="domain" description="Glycosyl hydrolase family 59 C-terminal lectin" evidence="16">
    <location>
        <begin position="495"/>
        <end position="665"/>
    </location>
</feature>
<dbReference type="Pfam" id="PF21708">
    <property type="entry name" value="Glyco_hydro_59_C"/>
    <property type="match status" value="1"/>
</dbReference>
<dbReference type="InterPro" id="IPR049162">
    <property type="entry name" value="GH59_C"/>
</dbReference>
<dbReference type="GO" id="GO:0006683">
    <property type="term" value="P:galactosylceramide catabolic process"/>
    <property type="evidence" value="ECO:0007669"/>
    <property type="project" value="InterPro"/>
</dbReference>
<evidence type="ECO:0000256" key="11">
    <source>
        <dbReference type="ARBA" id="ARBA00033098"/>
    </source>
</evidence>
<proteinExistence type="inferred from homology"/>
<dbReference type="Pfam" id="PF02057">
    <property type="entry name" value="Glyco_hydro_59"/>
    <property type="match status" value="1"/>
</dbReference>
<evidence type="ECO:0000256" key="13">
    <source>
        <dbReference type="SAM" id="SignalP"/>
    </source>
</evidence>
<keyword evidence="8" id="KW-1015">Disulfide bond</keyword>
<evidence type="ECO:0000256" key="4">
    <source>
        <dbReference type="ARBA" id="ARBA00022801"/>
    </source>
</evidence>
<sequence length="695" mass="76732">MMKSLLLVAVPAICCLMLTPVTADNNNIVFDDTTGLGRTFDGIGGISGGGATSKLLVNYPKLYRDEILDFLFLPNFGASLQILKVEIGGDIQSTDGTEASHMHNSWEENYERGYEWWLMVEAKKRNPDIKLYALPWGFPGWIGQGTSSPYTNNNVTADYVVRWINGAKTYYNLTIDYVGIWNERLYNVDYIKTLRSVLDQRGFQNVLIIASDDGWQIAGDISKDPELAKDVHAIGCHYPGTWSSNEAYLTGNKLWASEDYSTFNDEVGSGCWARILNQNYVNGYMTATISWNLIASYYAGLPYYRDGLMTALQPWSGNYVVQSTIWVSAHTTQFTSIGWKYLNHTSGVGKLPSGGSYVGLVSPDNSDLTIIIETLTHDHSICIRPPLPAYSVTPQNVTITLNGHLAGISQLYVWYSKLNYNGDASSMFNSLSPLKVVNNSVQLSLGLDEVYTLTTLPGGLKGSYPAPPPAGQFPLPYSENFEGYQLHEEPYNLAQQTGSFEVHKSGSNKFLRQMVLNAPLAWCEAEKLKKAVNVIGNITWTDLFVEVDFELPSVNASTGVFVAVRINQGGCELMNTWGIYLFATSDYKYILANDPFQNTVLTSGNLPAGGGWHKLSLFVQGQKAYGAYDGTGIFSVNIPSTPPAGFAGIGTQSFGLADFDNLYLAAQQEGMAKMTKYFSNPMPESQPLYFIKEHN</sequence>
<dbReference type="SUPFAM" id="SSF51445">
    <property type="entry name" value="(Trans)glycosidases"/>
    <property type="match status" value="1"/>
</dbReference>
<gene>
    <name evidence="17" type="primary">ORF123952</name>
</gene>
<evidence type="ECO:0000256" key="3">
    <source>
        <dbReference type="ARBA" id="ARBA00022729"/>
    </source>
</evidence>
<dbReference type="InterPro" id="IPR035394">
    <property type="entry name" value="Glyco_hydro_59_dom"/>
</dbReference>
<dbReference type="PANTHER" id="PTHR15172:SF1">
    <property type="entry name" value="GALACTOCEREBROSIDASE"/>
    <property type="match status" value="1"/>
</dbReference>
<keyword evidence="5" id="KW-0746">Sphingolipid metabolism</keyword>
<evidence type="ECO:0000259" key="16">
    <source>
        <dbReference type="Pfam" id="PF21708"/>
    </source>
</evidence>
<accession>A0A0B7AM96</accession>
<evidence type="ECO:0000256" key="7">
    <source>
        <dbReference type="ARBA" id="ARBA00023098"/>
    </source>
</evidence>
<keyword evidence="6" id="KW-0442">Lipid degradation</keyword>
<dbReference type="InterPro" id="IPR001286">
    <property type="entry name" value="Glyco_hydro_59"/>
</dbReference>
<keyword evidence="3 13" id="KW-0732">Signal</keyword>
<feature type="domain" description="Glycosyl hydrolase family 59 central" evidence="15">
    <location>
        <begin position="346"/>
        <end position="459"/>
    </location>
</feature>
<feature type="active site" description="Proton donor/acceptor" evidence="12">
    <location>
        <position position="183"/>
    </location>
</feature>
<dbReference type="InterPro" id="IPR017853">
    <property type="entry name" value="GH"/>
</dbReference>
<evidence type="ECO:0000256" key="10">
    <source>
        <dbReference type="ARBA" id="ARBA00023295"/>
    </source>
</evidence>
<feature type="domain" description="Glycosyl hydrolase family 59 catalytic" evidence="14">
    <location>
        <begin position="40"/>
        <end position="333"/>
    </location>
</feature>
<dbReference type="Pfam" id="PF17387">
    <property type="entry name" value="Glyco_hydro_59M"/>
    <property type="match status" value="1"/>
</dbReference>
<evidence type="ECO:0000256" key="12">
    <source>
        <dbReference type="PIRSR" id="PIRSR601286-50"/>
    </source>
</evidence>
<comment type="similarity">
    <text evidence="1">Belongs to the glycosyl hydrolase 59 family.</text>
</comment>
<feature type="active site" description="Nucleophile" evidence="12">
    <location>
        <position position="258"/>
    </location>
</feature>